<keyword evidence="4" id="KW-1185">Reference proteome</keyword>
<feature type="domain" description="Plastid division protein CDP1-like 1st alpha solenoid" evidence="2">
    <location>
        <begin position="84"/>
        <end position="130"/>
    </location>
</feature>
<dbReference type="InterPro" id="IPR044685">
    <property type="entry name" value="CPD1-like"/>
</dbReference>
<dbReference type="InterPro" id="IPR058032">
    <property type="entry name" value="CDP1-like_a_solenoid_1"/>
</dbReference>
<dbReference type="EMBL" id="JBFOLJ010000010">
    <property type="protein sequence ID" value="KAL2502483.1"/>
    <property type="molecule type" value="Genomic_DNA"/>
</dbReference>
<dbReference type="Proteomes" id="UP001604277">
    <property type="component" value="Unassembled WGS sequence"/>
</dbReference>
<proteinExistence type="predicted"/>
<dbReference type="AlphaFoldDB" id="A0ABD1SQ57"/>
<sequence>MNGHEEYKSIDVHKSAHAERGSDLHLHENSCDPLNDKFYTDDMIKQVEDIIQSAEKSKHTETIEAMHTQDETIQNSIILIYIYIDETLEEINPRCVLELLALPLDDEFQTKMEEGLRGIRNILWVVGGGGAGGVGGGYTNSNYCHRAMI</sequence>
<dbReference type="PANTHER" id="PTHR33925">
    <property type="entry name" value="PLASTID DIVISION PROTEIN CDP1, CHLOROPLASTIC-RELATED"/>
    <property type="match status" value="1"/>
</dbReference>
<gene>
    <name evidence="3" type="ORF">Fot_36331</name>
</gene>
<name>A0ABD1SQ57_9LAMI</name>
<reference evidence="4" key="1">
    <citation type="submission" date="2024-07" db="EMBL/GenBank/DDBJ databases">
        <title>Two chromosome-level genome assemblies of Korean endemic species Abeliophyllum distichum and Forsythia ovata (Oleaceae).</title>
        <authorList>
            <person name="Jang H."/>
        </authorList>
    </citation>
    <scope>NUCLEOTIDE SEQUENCE [LARGE SCALE GENOMIC DNA]</scope>
</reference>
<dbReference type="PANTHER" id="PTHR33925:SF1">
    <property type="entry name" value="PROTEIN ACCUMULATION AND REPLICATION OF CHLOROPLASTS 6, CHLOROPLASTIC"/>
    <property type="match status" value="1"/>
</dbReference>
<evidence type="ECO:0000313" key="3">
    <source>
        <dbReference type="EMBL" id="KAL2502483.1"/>
    </source>
</evidence>
<accession>A0ABD1SQ57</accession>
<evidence type="ECO:0000259" key="2">
    <source>
        <dbReference type="Pfam" id="PF25515"/>
    </source>
</evidence>
<evidence type="ECO:0000256" key="1">
    <source>
        <dbReference type="SAM" id="MobiDB-lite"/>
    </source>
</evidence>
<comment type="caution">
    <text evidence="3">The sequence shown here is derived from an EMBL/GenBank/DDBJ whole genome shotgun (WGS) entry which is preliminary data.</text>
</comment>
<dbReference type="Pfam" id="PF25515">
    <property type="entry name" value="Arm_PDR"/>
    <property type="match status" value="1"/>
</dbReference>
<organism evidence="3 4">
    <name type="scientific">Forsythia ovata</name>
    <dbReference type="NCBI Taxonomy" id="205694"/>
    <lineage>
        <taxon>Eukaryota</taxon>
        <taxon>Viridiplantae</taxon>
        <taxon>Streptophyta</taxon>
        <taxon>Embryophyta</taxon>
        <taxon>Tracheophyta</taxon>
        <taxon>Spermatophyta</taxon>
        <taxon>Magnoliopsida</taxon>
        <taxon>eudicotyledons</taxon>
        <taxon>Gunneridae</taxon>
        <taxon>Pentapetalae</taxon>
        <taxon>asterids</taxon>
        <taxon>lamiids</taxon>
        <taxon>Lamiales</taxon>
        <taxon>Oleaceae</taxon>
        <taxon>Forsythieae</taxon>
        <taxon>Forsythia</taxon>
    </lineage>
</organism>
<protein>
    <recommendedName>
        <fullName evidence="2">Plastid division protein CDP1-like 1st alpha solenoid domain-containing protein</fullName>
    </recommendedName>
</protein>
<evidence type="ECO:0000313" key="4">
    <source>
        <dbReference type="Proteomes" id="UP001604277"/>
    </source>
</evidence>
<feature type="region of interest" description="Disordered" evidence="1">
    <location>
        <begin position="1"/>
        <end position="28"/>
    </location>
</feature>